<dbReference type="PANTHER" id="PTHR30304">
    <property type="entry name" value="D-TAGATOSE-1,6-BISPHOSPHATE ALDOLASE"/>
    <property type="match status" value="1"/>
</dbReference>
<reference evidence="2" key="1">
    <citation type="journal article" date="2018" name="MSphere">
        <title>Fusobacterium Genomics Using MinION and Illumina Sequencing Enables Genome Completion and Correction.</title>
        <authorList>
            <person name="Todd S.M."/>
            <person name="Settlage R.E."/>
            <person name="Lahmers K.K."/>
            <person name="Slade D.J."/>
        </authorList>
    </citation>
    <scope>NUCLEOTIDE SEQUENCE [LARGE SCALE GENOMIC DNA]</scope>
    <source>
        <strain evidence="2">ATCC 9817</strain>
    </source>
</reference>
<dbReference type="InterPro" id="IPR000771">
    <property type="entry name" value="FBA_II"/>
</dbReference>
<protein>
    <submittedName>
        <fullName evidence="1">Ketose-bisphosphate aldolase</fullName>
    </submittedName>
</protein>
<gene>
    <name evidence="1" type="ORF">C4N19_04460</name>
</gene>
<dbReference type="Gene3D" id="3.20.20.70">
    <property type="entry name" value="Aldolase class I"/>
    <property type="match status" value="1"/>
</dbReference>
<keyword evidence="2" id="KW-1185">Reference proteome</keyword>
<dbReference type="RefSeq" id="WP_005883520.1">
    <property type="nucleotide sequence ID" value="NZ_CP028102.1"/>
</dbReference>
<dbReference type="Proteomes" id="UP000240258">
    <property type="component" value="Chromosome"/>
</dbReference>
<dbReference type="EMBL" id="CP028102">
    <property type="protein sequence ID" value="AVQ18367.1"/>
    <property type="molecule type" value="Genomic_DNA"/>
</dbReference>
<evidence type="ECO:0000313" key="1">
    <source>
        <dbReference type="EMBL" id="AVQ18367.1"/>
    </source>
</evidence>
<dbReference type="CDD" id="cd00947">
    <property type="entry name" value="TBP_aldolase_IIB"/>
    <property type="match status" value="1"/>
</dbReference>
<dbReference type="Pfam" id="PF01116">
    <property type="entry name" value="F_bP_aldolase"/>
    <property type="match status" value="1"/>
</dbReference>
<proteinExistence type="predicted"/>
<dbReference type="InterPro" id="IPR050246">
    <property type="entry name" value="Class_II_FBP_aldolase"/>
</dbReference>
<dbReference type="NCBIfam" id="TIGR00167">
    <property type="entry name" value="cbbA"/>
    <property type="match status" value="1"/>
</dbReference>
<dbReference type="PIRSF" id="PIRSF001359">
    <property type="entry name" value="F_bP_aldolase_II"/>
    <property type="match status" value="1"/>
</dbReference>
<evidence type="ECO:0000313" key="2">
    <source>
        <dbReference type="Proteomes" id="UP000240258"/>
    </source>
</evidence>
<accession>A0ABM6TUC9</accession>
<dbReference type="GeneID" id="62762762"/>
<name>A0ABM6TUC9_FUSMR</name>
<dbReference type="InterPro" id="IPR013785">
    <property type="entry name" value="Aldolase_TIM"/>
</dbReference>
<sequence length="287" mass="31735">MLLNMKELLKVAQEGKFAVGAYNIGSAELLKVAIEECETNNSPVILAIHPSELEYLTDEFVEYAKERAMRSPVPVVIHLDHGGTKEQILRAIRCGFTSVMIDASHCSFEENVKITKEIVEIAKPLNVSVEAELGTIGNLGESHEGGASEIIYTNPKKAKELVERTGIDTLAVAIGTSHGLYPKWMTPKLNLELLKEIREKVGIPLVLHGGSANPDAEISESVELGICKINISSDIKSVFFKTVRETLKENEKVMEPHEIFAKAIVEAKKVVKHKLELFNCIDKAKMY</sequence>
<dbReference type="PROSITE" id="PS00602">
    <property type="entry name" value="ALDOLASE_CLASS_II_1"/>
    <property type="match status" value="1"/>
</dbReference>
<dbReference type="PANTHER" id="PTHR30304:SF0">
    <property type="entry name" value="D-TAGATOSE-1,6-BISPHOSPHATE ALDOLASE SUBUNIT GATY-RELATED"/>
    <property type="match status" value="1"/>
</dbReference>
<organism evidence="1 2">
    <name type="scientific">Fusobacterium mortiferum ATCC 9817</name>
    <dbReference type="NCBI Taxonomy" id="469616"/>
    <lineage>
        <taxon>Bacteria</taxon>
        <taxon>Fusobacteriati</taxon>
        <taxon>Fusobacteriota</taxon>
        <taxon>Fusobacteriia</taxon>
        <taxon>Fusobacteriales</taxon>
        <taxon>Fusobacteriaceae</taxon>
        <taxon>Fusobacterium</taxon>
    </lineage>
</organism>
<dbReference type="SUPFAM" id="SSF51569">
    <property type="entry name" value="Aldolase"/>
    <property type="match status" value="1"/>
</dbReference>
<dbReference type="NCBIfam" id="NF006042">
    <property type="entry name" value="PRK08185.1"/>
    <property type="match status" value="1"/>
</dbReference>